<accession>A0A6G8F226</accession>
<proteinExistence type="predicted"/>
<evidence type="ECO:0000313" key="1">
    <source>
        <dbReference type="EMBL" id="QIM10340.1"/>
    </source>
</evidence>
<organism evidence="1">
    <name type="scientific">uncultured Alphaproteobacteria bacterium</name>
    <dbReference type="NCBI Taxonomy" id="91750"/>
    <lineage>
        <taxon>Bacteria</taxon>
        <taxon>Pseudomonadati</taxon>
        <taxon>Pseudomonadota</taxon>
        <taxon>Alphaproteobacteria</taxon>
        <taxon>environmental samples</taxon>
    </lineage>
</organism>
<dbReference type="EMBL" id="MN990728">
    <property type="protein sequence ID" value="QIM10340.1"/>
    <property type="molecule type" value="Genomic_DNA"/>
</dbReference>
<dbReference type="AlphaFoldDB" id="A0A6G8F226"/>
<protein>
    <submittedName>
        <fullName evidence="1">Uncharacterized protein</fullName>
    </submittedName>
</protein>
<name>A0A6G8F226_9PROT</name>
<reference evidence="1" key="1">
    <citation type="journal article" date="2020" name="J. ISSAAS">
        <title>Lactobacilli and other gastrointestinal microbiota of Peromyscus leucopus, reservoir host for agents of Lyme disease and other zoonoses in North America.</title>
        <authorList>
            <person name="Milovic A."/>
            <person name="Bassam K."/>
            <person name="Shao H."/>
            <person name="Chatzistamou I."/>
            <person name="Tufts D.M."/>
            <person name="Diuk-Wasser M."/>
            <person name="Barbour A.G."/>
        </authorList>
    </citation>
    <scope>NUCLEOTIDE SEQUENCE</scope>
    <source>
        <strain evidence="1">LL90</strain>
    </source>
</reference>
<gene>
    <name evidence="1" type="ORF">PlAlph_0940</name>
</gene>
<sequence>MCCLGSTHDLRENLLVYFMFYTLIRQNIINLKSTEKAVVIFMYEYRRKIKQI</sequence>